<dbReference type="AlphaFoldDB" id="A0A6G0WL75"/>
<evidence type="ECO:0000256" key="1">
    <source>
        <dbReference type="SAM" id="MobiDB-lite"/>
    </source>
</evidence>
<feature type="compositionally biased region" description="Acidic residues" evidence="1">
    <location>
        <begin position="280"/>
        <end position="292"/>
    </location>
</feature>
<feature type="region of interest" description="Disordered" evidence="1">
    <location>
        <begin position="249"/>
        <end position="268"/>
    </location>
</feature>
<organism evidence="2 3">
    <name type="scientific">Aphanomyces euteiches</name>
    <dbReference type="NCBI Taxonomy" id="100861"/>
    <lineage>
        <taxon>Eukaryota</taxon>
        <taxon>Sar</taxon>
        <taxon>Stramenopiles</taxon>
        <taxon>Oomycota</taxon>
        <taxon>Saprolegniomycetes</taxon>
        <taxon>Saprolegniales</taxon>
        <taxon>Verrucalvaceae</taxon>
        <taxon>Aphanomyces</taxon>
    </lineage>
</organism>
<sequence length="310" mass="35531">MSSKLSAYERERLAKIERNKLAMASFGLMEAKEDLQRKRLEEKAARDAERKQQKAMELESFVPRRTTRDKKPIHYIQNEWEAPGSKQRRLVAEIQKRALPPTGNLKDPCLLCGLRVARPAMRQHIGAHIVAEGFSAVRCGLCGLESSTCEHKRMAGYNIIVPIGKELCPKFHRLNLKTAERAKCTNVPLRCIKCRKWFWTYTMRAHMNQAHGGVRGLTKFHLEAFTISRQEIDSMVDEMTHINRRLLEEEVSDSDDDGDESDSQVVRSYRLRERKPILVIDDDDDDNDDENEVLSISSSDASSHHGNESD</sequence>
<proteinExistence type="predicted"/>
<reference evidence="2 3" key="1">
    <citation type="submission" date="2019-07" db="EMBL/GenBank/DDBJ databases">
        <title>Genomics analysis of Aphanomyces spp. identifies a new class of oomycete effector associated with host adaptation.</title>
        <authorList>
            <person name="Gaulin E."/>
        </authorList>
    </citation>
    <scope>NUCLEOTIDE SEQUENCE [LARGE SCALE GENOMIC DNA]</scope>
    <source>
        <strain evidence="2 3">ATCC 201684</strain>
    </source>
</reference>
<evidence type="ECO:0000313" key="2">
    <source>
        <dbReference type="EMBL" id="KAF0728020.1"/>
    </source>
</evidence>
<feature type="region of interest" description="Disordered" evidence="1">
    <location>
        <begin position="278"/>
        <end position="310"/>
    </location>
</feature>
<feature type="compositionally biased region" description="Acidic residues" evidence="1">
    <location>
        <begin position="249"/>
        <end position="262"/>
    </location>
</feature>
<keyword evidence="3" id="KW-1185">Reference proteome</keyword>
<comment type="caution">
    <text evidence="2">The sequence shown here is derived from an EMBL/GenBank/DDBJ whole genome shotgun (WGS) entry which is preliminary data.</text>
</comment>
<gene>
    <name evidence="2" type="ORF">Ae201684_014126</name>
</gene>
<dbReference type="VEuPathDB" id="FungiDB:AeMF1_013566"/>
<evidence type="ECO:0000313" key="3">
    <source>
        <dbReference type="Proteomes" id="UP000481153"/>
    </source>
</evidence>
<dbReference type="EMBL" id="VJMJ01000184">
    <property type="protein sequence ID" value="KAF0728020.1"/>
    <property type="molecule type" value="Genomic_DNA"/>
</dbReference>
<name>A0A6G0WL75_9STRA</name>
<accession>A0A6G0WL75</accession>
<protein>
    <submittedName>
        <fullName evidence="2">Uncharacterized protein</fullName>
    </submittedName>
</protein>
<dbReference type="Proteomes" id="UP000481153">
    <property type="component" value="Unassembled WGS sequence"/>
</dbReference>